<dbReference type="CDD" id="cd12148">
    <property type="entry name" value="fungal_TF_MHR"/>
    <property type="match status" value="1"/>
</dbReference>
<keyword evidence="2" id="KW-0479">Metal-binding</keyword>
<dbReference type="AlphaFoldDB" id="A0A8H4QKV8"/>
<reference evidence="7 8" key="1">
    <citation type="submission" date="2019-12" db="EMBL/GenBank/DDBJ databases">
        <authorList>
            <person name="Floudas D."/>
            <person name="Bentzer J."/>
            <person name="Ahren D."/>
            <person name="Johansson T."/>
            <person name="Persson P."/>
            <person name="Tunlid A."/>
        </authorList>
    </citation>
    <scope>NUCLEOTIDE SEQUENCE [LARGE SCALE GENOMIC DNA]</scope>
    <source>
        <strain evidence="7 8">CBS 102.39</strain>
    </source>
</reference>
<evidence type="ECO:0000256" key="3">
    <source>
        <dbReference type="ARBA" id="ARBA00023015"/>
    </source>
</evidence>
<dbReference type="GO" id="GO:0008270">
    <property type="term" value="F:zinc ion binding"/>
    <property type="evidence" value="ECO:0007669"/>
    <property type="project" value="InterPro"/>
</dbReference>
<feature type="domain" description="Xylanolytic transcriptional activator regulatory" evidence="6">
    <location>
        <begin position="117"/>
        <end position="303"/>
    </location>
</feature>
<dbReference type="GO" id="GO:0000981">
    <property type="term" value="F:DNA-binding transcription factor activity, RNA polymerase II-specific"/>
    <property type="evidence" value="ECO:0007669"/>
    <property type="project" value="InterPro"/>
</dbReference>
<evidence type="ECO:0000256" key="1">
    <source>
        <dbReference type="ARBA" id="ARBA00004123"/>
    </source>
</evidence>
<dbReference type="GO" id="GO:0003677">
    <property type="term" value="F:DNA binding"/>
    <property type="evidence" value="ECO:0007669"/>
    <property type="project" value="InterPro"/>
</dbReference>
<proteinExistence type="predicted"/>
<dbReference type="Gene3D" id="4.10.240.10">
    <property type="entry name" value="Zn(2)-C6 fungal-type DNA-binding domain"/>
    <property type="match status" value="1"/>
</dbReference>
<keyword evidence="4" id="KW-0804">Transcription</keyword>
<dbReference type="InterPro" id="IPR007219">
    <property type="entry name" value="XnlR_reg_dom"/>
</dbReference>
<evidence type="ECO:0000256" key="4">
    <source>
        <dbReference type="ARBA" id="ARBA00023163"/>
    </source>
</evidence>
<keyword evidence="3" id="KW-0805">Transcription regulation</keyword>
<dbReference type="InterPro" id="IPR036864">
    <property type="entry name" value="Zn2-C6_fun-type_DNA-bd_sf"/>
</dbReference>
<accession>A0A8H4QKV8</accession>
<dbReference type="GO" id="GO:0006351">
    <property type="term" value="P:DNA-templated transcription"/>
    <property type="evidence" value="ECO:0007669"/>
    <property type="project" value="InterPro"/>
</dbReference>
<comment type="subcellular location">
    <subcellularLocation>
        <location evidence="1">Nucleus</location>
    </subcellularLocation>
</comment>
<dbReference type="CDD" id="cd00067">
    <property type="entry name" value="GAL4"/>
    <property type="match status" value="1"/>
</dbReference>
<evidence type="ECO:0000259" key="6">
    <source>
        <dbReference type="Pfam" id="PF04082"/>
    </source>
</evidence>
<dbReference type="GO" id="GO:0005634">
    <property type="term" value="C:nucleus"/>
    <property type="evidence" value="ECO:0007669"/>
    <property type="project" value="UniProtKB-SubCell"/>
</dbReference>
<evidence type="ECO:0000256" key="5">
    <source>
        <dbReference type="ARBA" id="ARBA00023242"/>
    </source>
</evidence>
<evidence type="ECO:0000313" key="7">
    <source>
        <dbReference type="EMBL" id="KAF4612992.1"/>
    </source>
</evidence>
<protein>
    <recommendedName>
        <fullName evidence="6">Xylanolytic transcriptional activator regulatory domain-containing protein</fullName>
    </recommendedName>
</protein>
<dbReference type="PANTHER" id="PTHR47338:SF29">
    <property type="entry name" value="ZN(2)-C6 FUNGAL-TYPE DOMAIN-CONTAINING PROTEIN"/>
    <property type="match status" value="1"/>
</dbReference>
<evidence type="ECO:0000313" key="8">
    <source>
        <dbReference type="Proteomes" id="UP000521872"/>
    </source>
</evidence>
<evidence type="ECO:0000256" key="2">
    <source>
        <dbReference type="ARBA" id="ARBA00022723"/>
    </source>
</evidence>
<dbReference type="PANTHER" id="PTHR47338">
    <property type="entry name" value="ZN(II)2CYS6 TRANSCRIPTION FACTOR (EUROFUNG)-RELATED"/>
    <property type="match status" value="1"/>
</dbReference>
<sequence length="536" mass="59207">MASSSRTNEDRSAQGYLPRGGACKCDGNRPICGQCDRAGRAEDCEYTTGSERSTVQILEENISRLEARIQELQNPGATDTQPAAVRLHQPYTDPPRHIAEALINGFMPHATQLGLFLNLTRFRTSFLLNQPIGHASRPSPALISSTYLWAIRLSNDPTIKSHEQAYLTRATQDASTALSGNHPRKVMHAIQAEVLLATYFFASGRFFEGKYHVTTAVSMVFSAGLHKIRSATPPPQAPSIVADTARLPPPIDSTEEGERITAFWTVLDLDKQWAVALEHTPNFEYSSHPMATKVDTPWPLEMEEFEQGRLPQHARTSNTIYNFLNNVPTPDLGISLRAIEAKAAILWERVALFNRKCSASTSQNSMQPLIQEFSNLSGLLDSLVSLLPSRDPQTLGRMQFADKARRIGITFSMLCAAGIRLHAPFAHGGRSESSKRKRLLMARTMLEIAIAIRARGSAFLNPLIGTMWIEATQVLFDEIALIRNLRASGNLPPHNADDMAMLDLIQRATAAMTEFGTNMPLISFQVGKIQESALSF</sequence>
<gene>
    <name evidence="7" type="ORF">D9613_010762</name>
</gene>
<keyword evidence="5" id="KW-0539">Nucleus</keyword>
<dbReference type="InterPro" id="IPR050815">
    <property type="entry name" value="TF_fung"/>
</dbReference>
<dbReference type="Pfam" id="PF04082">
    <property type="entry name" value="Fungal_trans"/>
    <property type="match status" value="1"/>
</dbReference>
<name>A0A8H4QKV8_9AGAR</name>
<comment type="caution">
    <text evidence="7">The sequence shown here is derived from an EMBL/GenBank/DDBJ whole genome shotgun (WGS) entry which is preliminary data.</text>
</comment>
<organism evidence="7 8">
    <name type="scientific">Agrocybe pediades</name>
    <dbReference type="NCBI Taxonomy" id="84607"/>
    <lineage>
        <taxon>Eukaryota</taxon>
        <taxon>Fungi</taxon>
        <taxon>Dikarya</taxon>
        <taxon>Basidiomycota</taxon>
        <taxon>Agaricomycotina</taxon>
        <taxon>Agaricomycetes</taxon>
        <taxon>Agaricomycetidae</taxon>
        <taxon>Agaricales</taxon>
        <taxon>Agaricineae</taxon>
        <taxon>Strophariaceae</taxon>
        <taxon>Agrocybe</taxon>
    </lineage>
</organism>
<dbReference type="Proteomes" id="UP000521872">
    <property type="component" value="Unassembled WGS sequence"/>
</dbReference>
<dbReference type="EMBL" id="JAACJL010000046">
    <property type="protein sequence ID" value="KAF4612992.1"/>
    <property type="molecule type" value="Genomic_DNA"/>
</dbReference>
<keyword evidence="8" id="KW-1185">Reference proteome</keyword>
<dbReference type="InterPro" id="IPR001138">
    <property type="entry name" value="Zn2Cys6_DnaBD"/>
</dbReference>